<comment type="catalytic activity">
    <reaction evidence="7">
        <text>L-threonyl-[protein] + ATP = O-phospho-L-threonyl-[protein] + ADP + H(+)</text>
        <dbReference type="Rhea" id="RHEA:46608"/>
        <dbReference type="Rhea" id="RHEA-COMP:11060"/>
        <dbReference type="Rhea" id="RHEA-COMP:11605"/>
        <dbReference type="ChEBI" id="CHEBI:15378"/>
        <dbReference type="ChEBI" id="CHEBI:30013"/>
        <dbReference type="ChEBI" id="CHEBI:30616"/>
        <dbReference type="ChEBI" id="CHEBI:61977"/>
        <dbReference type="ChEBI" id="CHEBI:456216"/>
        <dbReference type="EC" id="2.7.11.1"/>
    </reaction>
</comment>
<dbReference type="GO" id="GO:0005634">
    <property type="term" value="C:nucleus"/>
    <property type="evidence" value="ECO:0007669"/>
    <property type="project" value="TreeGrafter"/>
</dbReference>
<dbReference type="GO" id="GO:0000245">
    <property type="term" value="P:spliceosomal complex assembly"/>
    <property type="evidence" value="ECO:0007669"/>
    <property type="project" value="TreeGrafter"/>
</dbReference>
<dbReference type="EC" id="2.7.11.1" evidence="1"/>
<keyword evidence="6 9" id="KW-0067">ATP-binding</keyword>
<evidence type="ECO:0000256" key="1">
    <source>
        <dbReference type="ARBA" id="ARBA00012513"/>
    </source>
</evidence>
<dbReference type="Pfam" id="PF00069">
    <property type="entry name" value="Pkinase"/>
    <property type="match status" value="2"/>
</dbReference>
<evidence type="ECO:0000313" key="12">
    <source>
        <dbReference type="EMBL" id="SSD60315.1"/>
    </source>
</evidence>
<evidence type="ECO:0000256" key="2">
    <source>
        <dbReference type="ARBA" id="ARBA00022527"/>
    </source>
</evidence>
<keyword evidence="13" id="KW-1185">Reference proteome</keyword>
<keyword evidence="4 9" id="KW-0547">Nucleotide-binding</keyword>
<keyword evidence="3" id="KW-0808">Transferase</keyword>
<feature type="binding site" evidence="9">
    <location>
        <position position="305"/>
    </location>
    <ligand>
        <name>ATP</name>
        <dbReference type="ChEBI" id="CHEBI:30616"/>
    </ligand>
</feature>
<dbReference type="SUPFAM" id="SSF56112">
    <property type="entry name" value="Protein kinase-like (PK-like)"/>
    <property type="match status" value="1"/>
</dbReference>
<organism evidence="12 13">
    <name type="scientific">Saccharomycodes ludwigii</name>
    <dbReference type="NCBI Taxonomy" id="36035"/>
    <lineage>
        <taxon>Eukaryota</taxon>
        <taxon>Fungi</taxon>
        <taxon>Dikarya</taxon>
        <taxon>Ascomycota</taxon>
        <taxon>Saccharomycotina</taxon>
        <taxon>Saccharomycetes</taxon>
        <taxon>Saccharomycodales</taxon>
        <taxon>Saccharomycodaceae</taxon>
        <taxon>Saccharomycodes</taxon>
    </lineage>
</organism>
<evidence type="ECO:0000259" key="11">
    <source>
        <dbReference type="PROSITE" id="PS50011"/>
    </source>
</evidence>
<dbReference type="InterPro" id="IPR011009">
    <property type="entry name" value="Kinase-like_dom_sf"/>
</dbReference>
<dbReference type="Proteomes" id="UP000262825">
    <property type="component" value="Unassembled WGS sequence"/>
</dbReference>
<feature type="compositionally biased region" description="Low complexity" evidence="10">
    <location>
        <begin position="528"/>
        <end position="550"/>
    </location>
</feature>
<reference evidence="13" key="1">
    <citation type="submission" date="2018-06" db="EMBL/GenBank/DDBJ databases">
        <authorList>
            <person name="Guldener U."/>
        </authorList>
    </citation>
    <scope>NUCLEOTIDE SEQUENCE [LARGE SCALE GENOMIC DNA]</scope>
    <source>
        <strain evidence="13">UTAD17</strain>
    </source>
</reference>
<dbReference type="InterPro" id="IPR000719">
    <property type="entry name" value="Prot_kinase_dom"/>
</dbReference>
<feature type="compositionally biased region" description="Basic and acidic residues" evidence="10">
    <location>
        <begin position="215"/>
        <end position="228"/>
    </location>
</feature>
<dbReference type="GO" id="GO:0050684">
    <property type="term" value="P:regulation of mRNA processing"/>
    <property type="evidence" value="ECO:0007669"/>
    <property type="project" value="TreeGrafter"/>
</dbReference>
<dbReference type="PROSITE" id="PS00107">
    <property type="entry name" value="PROTEIN_KINASE_ATP"/>
    <property type="match status" value="1"/>
</dbReference>
<keyword evidence="2" id="KW-0723">Serine/threonine-protein kinase</keyword>
<keyword evidence="5 12" id="KW-0418">Kinase</keyword>
<dbReference type="VEuPathDB" id="FungiDB:SCODWIG_02076"/>
<feature type="compositionally biased region" description="Polar residues" evidence="10">
    <location>
        <begin position="1"/>
        <end position="13"/>
    </location>
</feature>
<feature type="region of interest" description="Disordered" evidence="10">
    <location>
        <begin position="206"/>
        <end position="251"/>
    </location>
</feature>
<dbReference type="AlphaFoldDB" id="A0A376B6K4"/>
<dbReference type="PROSITE" id="PS50011">
    <property type="entry name" value="PROTEIN_KINASE_DOM"/>
    <property type="match status" value="1"/>
</dbReference>
<dbReference type="GO" id="GO:0004674">
    <property type="term" value="F:protein serine/threonine kinase activity"/>
    <property type="evidence" value="ECO:0007669"/>
    <property type="project" value="UniProtKB-KW"/>
</dbReference>
<evidence type="ECO:0000256" key="10">
    <source>
        <dbReference type="SAM" id="MobiDB-lite"/>
    </source>
</evidence>
<feature type="region of interest" description="Disordered" evidence="10">
    <location>
        <begin position="525"/>
        <end position="608"/>
    </location>
</feature>
<feature type="compositionally biased region" description="Low complexity" evidence="10">
    <location>
        <begin position="14"/>
        <end position="39"/>
    </location>
</feature>
<feature type="compositionally biased region" description="Polar residues" evidence="10">
    <location>
        <begin position="551"/>
        <end position="568"/>
    </location>
</feature>
<feature type="region of interest" description="Disordered" evidence="10">
    <location>
        <begin position="82"/>
        <end position="113"/>
    </location>
</feature>
<dbReference type="GO" id="GO:0005737">
    <property type="term" value="C:cytoplasm"/>
    <property type="evidence" value="ECO:0007669"/>
    <property type="project" value="TreeGrafter"/>
</dbReference>
<accession>A0A376B6K4</accession>
<dbReference type="InterPro" id="IPR051334">
    <property type="entry name" value="SRPK"/>
</dbReference>
<evidence type="ECO:0000313" key="13">
    <source>
        <dbReference type="Proteomes" id="UP000262825"/>
    </source>
</evidence>
<evidence type="ECO:0000256" key="4">
    <source>
        <dbReference type="ARBA" id="ARBA00022741"/>
    </source>
</evidence>
<dbReference type="SMART" id="SM00220">
    <property type="entry name" value="S_TKc"/>
    <property type="match status" value="1"/>
</dbReference>
<dbReference type="Gene3D" id="1.10.510.10">
    <property type="entry name" value="Transferase(Phosphotransferase) domain 1"/>
    <property type="match status" value="2"/>
</dbReference>
<gene>
    <name evidence="12" type="ORF">SCODWIG_02076</name>
</gene>
<feature type="compositionally biased region" description="Polar residues" evidence="10">
    <location>
        <begin position="583"/>
        <end position="607"/>
    </location>
</feature>
<dbReference type="EMBL" id="UFAJ01000324">
    <property type="protein sequence ID" value="SSD60315.1"/>
    <property type="molecule type" value="Genomic_DNA"/>
</dbReference>
<comment type="catalytic activity">
    <reaction evidence="8">
        <text>L-seryl-[protein] + ATP = O-phospho-L-seryl-[protein] + ADP + H(+)</text>
        <dbReference type="Rhea" id="RHEA:17989"/>
        <dbReference type="Rhea" id="RHEA-COMP:9863"/>
        <dbReference type="Rhea" id="RHEA-COMP:11604"/>
        <dbReference type="ChEBI" id="CHEBI:15378"/>
        <dbReference type="ChEBI" id="CHEBI:29999"/>
        <dbReference type="ChEBI" id="CHEBI:30616"/>
        <dbReference type="ChEBI" id="CHEBI:83421"/>
        <dbReference type="ChEBI" id="CHEBI:456216"/>
        <dbReference type="EC" id="2.7.11.1"/>
    </reaction>
</comment>
<dbReference type="InterPro" id="IPR017441">
    <property type="entry name" value="Protein_kinase_ATP_BS"/>
</dbReference>
<dbReference type="PANTHER" id="PTHR47634:SF9">
    <property type="entry name" value="PROTEIN KINASE DOMAIN-CONTAINING PROTEIN-RELATED"/>
    <property type="match status" value="1"/>
</dbReference>
<dbReference type="GO" id="GO:0005524">
    <property type="term" value="F:ATP binding"/>
    <property type="evidence" value="ECO:0007669"/>
    <property type="project" value="UniProtKB-UniRule"/>
</dbReference>
<dbReference type="OrthoDB" id="2649at2759"/>
<feature type="compositionally biased region" description="Acidic residues" evidence="10">
    <location>
        <begin position="229"/>
        <end position="245"/>
    </location>
</feature>
<evidence type="ECO:0000256" key="3">
    <source>
        <dbReference type="ARBA" id="ARBA00022679"/>
    </source>
</evidence>
<protein>
    <recommendedName>
        <fullName evidence="1">non-specific serine/threonine protein kinase</fullName>
        <ecNumber evidence="1">2.7.11.1</ecNumber>
    </recommendedName>
</protein>
<evidence type="ECO:0000256" key="5">
    <source>
        <dbReference type="ARBA" id="ARBA00022777"/>
    </source>
</evidence>
<evidence type="ECO:0000256" key="7">
    <source>
        <dbReference type="ARBA" id="ARBA00047899"/>
    </source>
</evidence>
<feature type="region of interest" description="Disordered" evidence="10">
    <location>
        <begin position="1"/>
        <end position="60"/>
    </location>
</feature>
<proteinExistence type="predicted"/>
<feature type="compositionally biased region" description="Low complexity" evidence="10">
    <location>
        <begin position="92"/>
        <end position="110"/>
    </location>
</feature>
<evidence type="ECO:0000256" key="9">
    <source>
        <dbReference type="PROSITE-ProRule" id="PRU10141"/>
    </source>
</evidence>
<dbReference type="PANTHER" id="PTHR47634">
    <property type="entry name" value="PROTEIN KINASE DOMAIN-CONTAINING PROTEIN-RELATED"/>
    <property type="match status" value="1"/>
</dbReference>
<feature type="domain" description="Protein kinase" evidence="11">
    <location>
        <begin position="276"/>
        <end position="872"/>
    </location>
</feature>
<feature type="compositionally biased region" description="Low complexity" evidence="10">
    <location>
        <begin position="569"/>
        <end position="582"/>
    </location>
</feature>
<dbReference type="Gene3D" id="3.30.200.20">
    <property type="entry name" value="Phosphorylase Kinase, domain 1"/>
    <property type="match status" value="1"/>
</dbReference>
<name>A0A376B6K4_9ASCO</name>
<dbReference type="FunFam" id="1.10.510.10:FF:000275">
    <property type="entry name" value="SRSF protein kinase 2 isoform X3"/>
    <property type="match status" value="1"/>
</dbReference>
<evidence type="ECO:0000256" key="6">
    <source>
        <dbReference type="ARBA" id="ARBA00022840"/>
    </source>
</evidence>
<evidence type="ECO:0000256" key="8">
    <source>
        <dbReference type="ARBA" id="ARBA00048679"/>
    </source>
</evidence>
<sequence>MNSSFFINLNPPHSSNSTSATSSNTNETYITPPANTKSTPPSPSPQQPIIRPKSALKKKTSLSDSNKCICDLGNSRNVLFTRENMAKRKSPPKSSKLSQALKKKQSQLSSIETSNSDILTSTKSIITSTLLDNEKKVKLSQIQYNSESESDELSGDENFNNFQARLKSSSTDRLVPVNQNIQSMQESHSNVNNIKNNSKHRYDITANKNYSYENRNNDAKQEKEKKEEEGDDDEEEEEEEEDLEPVDEKTEENIKEYKPGGYHPAFIGEYYKKNRYILERKLGWGHFSTVWLAKDTFKNTHVAMKIVRSNNLFSEAAADEIDLLKSVAETNLEIIKMDGKSHPGAKHVMCLLDSFTHSGINGEHICMVFEVLGENLLSLIKKYKHNGIPIIYVKQIAKQLLLALDYLHRECGIIHTDIKPENVLMEIGDVEEIVRMVELQDKERKQQRRANKHPIISDINSCAVKDVENNNINHEHSSSLKKPQQMIPIGRRPRRKTILTSSQPLPSPLSSANFQEMKQKFLGSVKPSTSSSLLDNSNNNNNNNSISSVNHCNQGTNEDNDNNTNYILNATTTTISNNHNSNRGNQDSTSRNDIFNTKNGDTSTTKDSINSNMAAASATSNNTQSTNNCNNRNVTYNTFCERTNKVDVTSKNNNEITKEKNSQQQNDLVESLSSVDLNGTPDPLNKIGNMARQKTRNDNSVSELNNSHLISVKIADMGNGCWVDQHFTNSIQTREYRSPEAIIGYQWGCACDVWSVACMIFELLTGDLLFEPLSGANYRKDDDHVAQIMELIGDFPEDMRKNGKYSKSIFTRDGSLRHIEKLNFWPLYNVFIEKYHYSEREAKEISDFLNPMLIIDPKLRADAGGMVNHPWLKDALGMENSILKDRNLYGTGEDIPGWACQCNKF</sequence>
<dbReference type="PROSITE" id="PS00108">
    <property type="entry name" value="PROTEIN_KINASE_ST"/>
    <property type="match status" value="1"/>
</dbReference>
<dbReference type="InterPro" id="IPR008271">
    <property type="entry name" value="Ser/Thr_kinase_AS"/>
</dbReference>